<sequence>MDQGVQKLLNQISDLESKNRLIHIQIEELKTTEKELQKNEKELILEIENICKQIKCMEKEEIELNNDISRVNLICKNVEATLHNEFVKVEIAAQKINQIEYYEEKDKNINTDLVKCDDKVKECLTEMNTADNNSFTMLKEMKDKNFLVSQVSIEDLCEIYEVQNKKKKKKKFMNTPIQETKEKYQDNSFKNQCHKIAIVDYRTHSYFCNPAHLLHMTHLLTEKIRGSNNDPYFNLANIANYYGLNEEKKDTKIENFGLSELNKIMINHYKSKKINVNNGI</sequence>
<feature type="coiled-coil region" evidence="1">
    <location>
        <begin position="22"/>
        <end position="67"/>
    </location>
</feature>
<accession>A0A1A8WZC8</accession>
<evidence type="ECO:0000313" key="3">
    <source>
        <dbReference type="Proteomes" id="UP000078546"/>
    </source>
</evidence>
<dbReference type="EMBL" id="FLQV01000826">
    <property type="protein sequence ID" value="SBS98339.1"/>
    <property type="molecule type" value="Genomic_DNA"/>
</dbReference>
<reference evidence="3" key="1">
    <citation type="submission" date="2016-05" db="EMBL/GenBank/DDBJ databases">
        <authorList>
            <person name="Naeem Raeece"/>
        </authorList>
    </citation>
    <scope>NUCLEOTIDE SEQUENCE [LARGE SCALE GENOMIC DNA]</scope>
</reference>
<gene>
    <name evidence="2" type="ORF">POVCU1_045370</name>
</gene>
<proteinExistence type="predicted"/>
<keyword evidence="1" id="KW-0175">Coiled coil</keyword>
<protein>
    <submittedName>
        <fullName evidence="2">Uncharacterized protein</fullName>
    </submittedName>
</protein>
<name>A0A1A8WZC8_PLAOA</name>
<dbReference type="Proteomes" id="UP000078546">
    <property type="component" value="Unassembled WGS sequence"/>
</dbReference>
<evidence type="ECO:0000313" key="2">
    <source>
        <dbReference type="EMBL" id="SBS98339.1"/>
    </source>
</evidence>
<organism evidence="2 3">
    <name type="scientific">Plasmodium ovale curtisi</name>
    <dbReference type="NCBI Taxonomy" id="864141"/>
    <lineage>
        <taxon>Eukaryota</taxon>
        <taxon>Sar</taxon>
        <taxon>Alveolata</taxon>
        <taxon>Apicomplexa</taxon>
        <taxon>Aconoidasida</taxon>
        <taxon>Haemosporida</taxon>
        <taxon>Plasmodiidae</taxon>
        <taxon>Plasmodium</taxon>
        <taxon>Plasmodium (Plasmodium)</taxon>
    </lineage>
</organism>
<dbReference type="AlphaFoldDB" id="A0A1A8WZC8"/>
<evidence type="ECO:0000256" key="1">
    <source>
        <dbReference type="SAM" id="Coils"/>
    </source>
</evidence>